<sequence>MTENDSTQDVRAEVRELVAEWRRAGRLTAVCDSWLRSYDPDFSREMGRRGLIGITWPSEAGGAGKPGIARLVVTEELLRVGAPVAGHWIADRQIGPAILRHGSDVAKQKYLPGIASGEMVFCLGMSETESGSDLASVRTTATRVDGGWTITGRKIWTSQAHHATHAYVLARTERSEAKHEGLSEFIVDMRAPGVEVRPIYDLGGEHHFNEVTFDGVAVDDDHVIGTIGNGWAQVTSQLSLERGGIERVLSTYPLLAAALEAMRAGEVDESAAARAGEMLARLGALRAMAVRVALDIDAGGSPVTDAAVLKDLGTAFENEVIEFARDCVDVEPDPGAEGIAGLLASAITAAPGFTIRGGTSEVLKTLIARGAGDVIAEARRSRGDLGSVADEVLEGAAGEAAEQDELRAMLAELGWYRIAVPEEAGGEGGGIEDAVEILESLGRASVAAPVAESVAALRALARGGRTGLETIGTATVATGAGARATASQEGIELEGRIARVPWGAAAESVLVRASDPDGADVWVLVRADAAGVAWEPGRSIAGEPRDALTLSGVRLPAEAVVDDSGSALLELSLFRAAQALGALETALASTIEHVTTRHQFGRPLVKFQAVAALLAEMASEYALARVAVEQAVAAAGEGGADAATRIAAARVVIDRASTSGSRIAHQLHAAMGITREHALHLSTRRLWSWRDEEGTGRAWAARLGRELVGLDEAAAWAWITEEERR</sequence>
<evidence type="ECO:0000256" key="2">
    <source>
        <dbReference type="ARBA" id="ARBA00009347"/>
    </source>
</evidence>
<gene>
    <name evidence="9" type="ORF">GCM10009640_15400</name>
</gene>
<dbReference type="Pfam" id="PF02771">
    <property type="entry name" value="Acyl-CoA_dh_N"/>
    <property type="match status" value="2"/>
</dbReference>
<dbReference type="EMBL" id="BAAAKK010000004">
    <property type="protein sequence ID" value="GAA1422526.1"/>
    <property type="molecule type" value="Genomic_DNA"/>
</dbReference>
<dbReference type="Gene3D" id="2.40.110.10">
    <property type="entry name" value="Butyryl-CoA Dehydrogenase, subunit A, domain 2"/>
    <property type="match status" value="2"/>
</dbReference>
<dbReference type="InterPro" id="IPR036250">
    <property type="entry name" value="AcylCo_DH-like_C"/>
</dbReference>
<dbReference type="SUPFAM" id="SSF47203">
    <property type="entry name" value="Acyl-CoA dehydrogenase C-terminal domain-like"/>
    <property type="match status" value="2"/>
</dbReference>
<dbReference type="InterPro" id="IPR009100">
    <property type="entry name" value="AcylCoA_DH/oxidase_NM_dom_sf"/>
</dbReference>
<evidence type="ECO:0008006" key="11">
    <source>
        <dbReference type="Google" id="ProtNLM"/>
    </source>
</evidence>
<keyword evidence="4" id="KW-0274">FAD</keyword>
<comment type="caution">
    <text evidence="9">The sequence shown here is derived from an EMBL/GenBank/DDBJ whole genome shotgun (WGS) entry which is preliminary data.</text>
</comment>
<evidence type="ECO:0000313" key="9">
    <source>
        <dbReference type="EMBL" id="GAA1422526.1"/>
    </source>
</evidence>
<feature type="domain" description="Acyl-CoA dehydrogenase/oxidase C-terminal" evidence="6">
    <location>
        <begin position="575"/>
        <end position="694"/>
    </location>
</feature>
<proteinExistence type="inferred from homology"/>
<evidence type="ECO:0000256" key="5">
    <source>
        <dbReference type="ARBA" id="ARBA00023002"/>
    </source>
</evidence>
<dbReference type="Pfam" id="PF02770">
    <property type="entry name" value="Acyl-CoA_dh_M"/>
    <property type="match status" value="1"/>
</dbReference>
<reference evidence="10" key="1">
    <citation type="journal article" date="2019" name="Int. J. Syst. Evol. Microbiol.">
        <title>The Global Catalogue of Microorganisms (GCM) 10K type strain sequencing project: providing services to taxonomists for standard genome sequencing and annotation.</title>
        <authorList>
            <consortium name="The Broad Institute Genomics Platform"/>
            <consortium name="The Broad Institute Genome Sequencing Center for Infectious Disease"/>
            <person name="Wu L."/>
            <person name="Ma J."/>
        </authorList>
    </citation>
    <scope>NUCLEOTIDE SEQUENCE [LARGE SCALE GENOMIC DNA]</scope>
    <source>
        <strain evidence="10">JCM 12398</strain>
    </source>
</reference>
<evidence type="ECO:0000256" key="3">
    <source>
        <dbReference type="ARBA" id="ARBA00022630"/>
    </source>
</evidence>
<feature type="domain" description="Acyl-CoA dehydrogenase/oxidase N-terminal" evidence="8">
    <location>
        <begin position="8"/>
        <end position="118"/>
    </location>
</feature>
<dbReference type="InterPro" id="IPR006091">
    <property type="entry name" value="Acyl-CoA_Oxase/DH_mid-dom"/>
</dbReference>
<dbReference type="Gene3D" id="1.10.540.10">
    <property type="entry name" value="Acyl-CoA dehydrogenase/oxidase, N-terminal domain"/>
    <property type="match status" value="2"/>
</dbReference>
<dbReference type="PROSITE" id="PS00072">
    <property type="entry name" value="ACYL_COA_DH_1"/>
    <property type="match status" value="1"/>
</dbReference>
<dbReference type="InterPro" id="IPR009075">
    <property type="entry name" value="AcylCo_DH/oxidase_C"/>
</dbReference>
<evidence type="ECO:0000256" key="1">
    <source>
        <dbReference type="ARBA" id="ARBA00001974"/>
    </source>
</evidence>
<evidence type="ECO:0000259" key="6">
    <source>
        <dbReference type="Pfam" id="PF00441"/>
    </source>
</evidence>
<accession>A0ABP4JLP6</accession>
<dbReference type="InterPro" id="IPR006089">
    <property type="entry name" value="Acyl-CoA_DH_CS"/>
</dbReference>
<keyword evidence="3" id="KW-0285">Flavoprotein</keyword>
<comment type="cofactor">
    <cofactor evidence="1">
        <name>FAD</name>
        <dbReference type="ChEBI" id="CHEBI:57692"/>
    </cofactor>
</comment>
<evidence type="ECO:0000256" key="4">
    <source>
        <dbReference type="ARBA" id="ARBA00022827"/>
    </source>
</evidence>
<evidence type="ECO:0000259" key="8">
    <source>
        <dbReference type="Pfam" id="PF02771"/>
    </source>
</evidence>
<dbReference type="InterPro" id="IPR013786">
    <property type="entry name" value="AcylCoA_DH/ox_N"/>
</dbReference>
<dbReference type="PANTHER" id="PTHR43292">
    <property type="entry name" value="ACYL-COA DEHYDROGENASE"/>
    <property type="match status" value="1"/>
</dbReference>
<feature type="domain" description="Acyl-CoA dehydrogenase/oxidase C-terminal" evidence="6">
    <location>
        <begin position="228"/>
        <end position="370"/>
    </location>
</feature>
<comment type="similarity">
    <text evidence="2">Belongs to the acyl-CoA dehydrogenase family.</text>
</comment>
<dbReference type="Gene3D" id="1.20.140.10">
    <property type="entry name" value="Butyryl-CoA Dehydrogenase, subunit A, domain 3"/>
    <property type="match status" value="2"/>
</dbReference>
<name>A0ABP4JLP6_9MICO</name>
<feature type="domain" description="Acyl-CoA oxidase/dehydrogenase middle" evidence="7">
    <location>
        <begin position="122"/>
        <end position="216"/>
    </location>
</feature>
<feature type="domain" description="Acyl-CoA dehydrogenase/oxidase N-terminal" evidence="8">
    <location>
        <begin position="391"/>
        <end position="462"/>
    </location>
</feature>
<organism evidence="9 10">
    <name type="scientific">Agrococcus citreus</name>
    <dbReference type="NCBI Taxonomy" id="84643"/>
    <lineage>
        <taxon>Bacteria</taxon>
        <taxon>Bacillati</taxon>
        <taxon>Actinomycetota</taxon>
        <taxon>Actinomycetes</taxon>
        <taxon>Micrococcales</taxon>
        <taxon>Microbacteriaceae</taxon>
        <taxon>Agrococcus</taxon>
    </lineage>
</organism>
<dbReference type="RefSeq" id="WP_343919088.1">
    <property type="nucleotide sequence ID" value="NZ_BAAAKK010000004.1"/>
</dbReference>
<evidence type="ECO:0000259" key="7">
    <source>
        <dbReference type="Pfam" id="PF02770"/>
    </source>
</evidence>
<keyword evidence="5" id="KW-0560">Oxidoreductase</keyword>
<dbReference type="InterPro" id="IPR052161">
    <property type="entry name" value="Mycobact_Acyl-CoA_DH"/>
</dbReference>
<dbReference type="PANTHER" id="PTHR43292:SF4">
    <property type="entry name" value="ACYL-COA DEHYDROGENASE FADE34"/>
    <property type="match status" value="1"/>
</dbReference>
<protein>
    <recommendedName>
        <fullName evidence="11">Acyl-CoA dehydrogenase</fullName>
    </recommendedName>
</protein>
<dbReference type="Pfam" id="PF00441">
    <property type="entry name" value="Acyl-CoA_dh_1"/>
    <property type="match status" value="2"/>
</dbReference>
<dbReference type="InterPro" id="IPR046373">
    <property type="entry name" value="Acyl-CoA_Oxase/DH_mid-dom_sf"/>
</dbReference>
<dbReference type="InterPro" id="IPR037069">
    <property type="entry name" value="AcylCoA_DH/ox_N_sf"/>
</dbReference>
<dbReference type="Proteomes" id="UP001501266">
    <property type="component" value="Unassembled WGS sequence"/>
</dbReference>
<dbReference type="SUPFAM" id="SSF56645">
    <property type="entry name" value="Acyl-CoA dehydrogenase NM domain-like"/>
    <property type="match status" value="2"/>
</dbReference>
<evidence type="ECO:0000313" key="10">
    <source>
        <dbReference type="Proteomes" id="UP001501266"/>
    </source>
</evidence>
<keyword evidence="10" id="KW-1185">Reference proteome</keyword>